<dbReference type="SUPFAM" id="SSF46689">
    <property type="entry name" value="Homeodomain-like"/>
    <property type="match status" value="1"/>
</dbReference>
<reference evidence="4" key="1">
    <citation type="submission" date="2020-08" db="EMBL/GenBank/DDBJ databases">
        <title>Genome sequencing and assembly of the red palm weevil Rhynchophorus ferrugineus.</title>
        <authorList>
            <person name="Dias G.B."/>
            <person name="Bergman C.M."/>
            <person name="Manee M."/>
        </authorList>
    </citation>
    <scope>NUCLEOTIDE SEQUENCE</scope>
    <source>
        <strain evidence="4">AA-2017</strain>
        <tissue evidence="4">Whole larva</tissue>
    </source>
</reference>
<gene>
    <name evidence="4" type="ORF">GWI33_008788</name>
</gene>
<comment type="subcellular location">
    <subcellularLocation>
        <location evidence="1 2">Nucleus</location>
    </subcellularLocation>
</comment>
<feature type="domain" description="Homeobox" evidence="3">
    <location>
        <begin position="44"/>
        <end position="88"/>
    </location>
</feature>
<dbReference type="EMBL" id="JAACXV010002955">
    <property type="protein sequence ID" value="KAF7277304.1"/>
    <property type="molecule type" value="Genomic_DNA"/>
</dbReference>
<dbReference type="GO" id="GO:0003677">
    <property type="term" value="F:DNA binding"/>
    <property type="evidence" value="ECO:0007669"/>
    <property type="project" value="UniProtKB-KW"/>
</dbReference>
<comment type="caution">
    <text evidence="4">The sequence shown here is derived from an EMBL/GenBank/DDBJ whole genome shotgun (WGS) entry which is preliminary data.</text>
</comment>
<evidence type="ECO:0000313" key="5">
    <source>
        <dbReference type="Proteomes" id="UP000625711"/>
    </source>
</evidence>
<keyword evidence="2" id="KW-0539">Nucleus</keyword>
<dbReference type="InterPro" id="IPR001356">
    <property type="entry name" value="HD"/>
</dbReference>
<proteinExistence type="predicted"/>
<keyword evidence="2" id="KW-0371">Homeobox</keyword>
<sequence>MDSGLSETKTLYEGLAPYLRFPETQLRTLQTVTSSSISRKKEIKSKRIKFTEQQRTALELEYKKEPYIEPIRKAELVEKFNVAQRAIQF</sequence>
<dbReference type="GO" id="GO:0005634">
    <property type="term" value="C:nucleus"/>
    <property type="evidence" value="ECO:0007669"/>
    <property type="project" value="UniProtKB-SubCell"/>
</dbReference>
<dbReference type="Proteomes" id="UP000625711">
    <property type="component" value="Unassembled WGS sequence"/>
</dbReference>
<dbReference type="Gene3D" id="1.10.10.60">
    <property type="entry name" value="Homeodomain-like"/>
    <property type="match status" value="1"/>
</dbReference>
<evidence type="ECO:0000259" key="3">
    <source>
        <dbReference type="Pfam" id="PF00046"/>
    </source>
</evidence>
<evidence type="ECO:0000313" key="4">
    <source>
        <dbReference type="EMBL" id="KAF7277304.1"/>
    </source>
</evidence>
<dbReference type="AlphaFoldDB" id="A0A834MGA2"/>
<evidence type="ECO:0000256" key="2">
    <source>
        <dbReference type="RuleBase" id="RU000682"/>
    </source>
</evidence>
<organism evidence="4 5">
    <name type="scientific">Rhynchophorus ferrugineus</name>
    <name type="common">Red palm weevil</name>
    <name type="synonym">Curculio ferrugineus</name>
    <dbReference type="NCBI Taxonomy" id="354439"/>
    <lineage>
        <taxon>Eukaryota</taxon>
        <taxon>Metazoa</taxon>
        <taxon>Ecdysozoa</taxon>
        <taxon>Arthropoda</taxon>
        <taxon>Hexapoda</taxon>
        <taxon>Insecta</taxon>
        <taxon>Pterygota</taxon>
        <taxon>Neoptera</taxon>
        <taxon>Endopterygota</taxon>
        <taxon>Coleoptera</taxon>
        <taxon>Polyphaga</taxon>
        <taxon>Cucujiformia</taxon>
        <taxon>Curculionidae</taxon>
        <taxon>Dryophthorinae</taxon>
        <taxon>Rhynchophorus</taxon>
    </lineage>
</organism>
<accession>A0A834MGA2</accession>
<keyword evidence="2" id="KW-0238">DNA-binding</keyword>
<protein>
    <recommendedName>
        <fullName evidence="3">Homeobox domain-containing protein</fullName>
    </recommendedName>
</protein>
<evidence type="ECO:0000256" key="1">
    <source>
        <dbReference type="ARBA" id="ARBA00004123"/>
    </source>
</evidence>
<keyword evidence="5" id="KW-1185">Reference proteome</keyword>
<dbReference type="InterPro" id="IPR009057">
    <property type="entry name" value="Homeodomain-like_sf"/>
</dbReference>
<dbReference type="Pfam" id="PF00046">
    <property type="entry name" value="Homeodomain"/>
    <property type="match status" value="1"/>
</dbReference>
<name>A0A834MGA2_RHYFE</name>